<keyword evidence="7 10" id="KW-0573">Peptidoglycan synthesis</keyword>
<evidence type="ECO:0000256" key="5">
    <source>
        <dbReference type="ARBA" id="ARBA00022840"/>
    </source>
</evidence>
<evidence type="ECO:0000256" key="7">
    <source>
        <dbReference type="ARBA" id="ARBA00022984"/>
    </source>
</evidence>
<dbReference type="SUPFAM" id="SSF63418">
    <property type="entry name" value="MurE/MurF N-terminal domain"/>
    <property type="match status" value="1"/>
</dbReference>
<dbReference type="AlphaFoldDB" id="B8GMM5"/>
<evidence type="ECO:0000256" key="4">
    <source>
        <dbReference type="ARBA" id="ARBA00022741"/>
    </source>
</evidence>
<dbReference type="InterPro" id="IPR013221">
    <property type="entry name" value="Mur_ligase_cen"/>
</dbReference>
<feature type="domain" description="Mur ligase central" evidence="13">
    <location>
        <begin position="104"/>
        <end position="286"/>
    </location>
</feature>
<dbReference type="UniPathway" id="UPA00219"/>
<keyword evidence="2 10" id="KW-0436">Ligase</keyword>
<evidence type="ECO:0000256" key="2">
    <source>
        <dbReference type="ARBA" id="ARBA00022598"/>
    </source>
</evidence>
<dbReference type="PANTHER" id="PTHR43024:SF1">
    <property type="entry name" value="UDP-N-ACETYLMURAMOYL-TRIPEPTIDE--D-ALANYL-D-ALANINE LIGASE"/>
    <property type="match status" value="1"/>
</dbReference>
<evidence type="ECO:0000256" key="9">
    <source>
        <dbReference type="ARBA" id="ARBA00023316"/>
    </source>
</evidence>
<dbReference type="SUPFAM" id="SSF53623">
    <property type="entry name" value="MurD-like peptide ligases, catalytic domain"/>
    <property type="match status" value="1"/>
</dbReference>
<comment type="catalytic activity">
    <reaction evidence="10 11">
        <text>D-alanyl-D-alanine + UDP-N-acetyl-alpha-D-muramoyl-L-alanyl-gamma-D-glutamyl-meso-2,6-diaminopimelate + ATP = UDP-N-acetyl-alpha-D-muramoyl-L-alanyl-gamma-D-glutamyl-meso-2,6-diaminopimeloyl-D-alanyl-D-alanine + ADP + phosphate + H(+)</text>
        <dbReference type="Rhea" id="RHEA:28374"/>
        <dbReference type="ChEBI" id="CHEBI:15378"/>
        <dbReference type="ChEBI" id="CHEBI:30616"/>
        <dbReference type="ChEBI" id="CHEBI:43474"/>
        <dbReference type="ChEBI" id="CHEBI:57822"/>
        <dbReference type="ChEBI" id="CHEBI:61386"/>
        <dbReference type="ChEBI" id="CHEBI:83905"/>
        <dbReference type="ChEBI" id="CHEBI:456216"/>
        <dbReference type="EC" id="6.3.2.10"/>
    </reaction>
</comment>
<protein>
    <recommendedName>
        <fullName evidence="10 11">UDP-N-acetylmuramoyl-tripeptide--D-alanyl-D-alanine ligase</fullName>
        <ecNumber evidence="10 11">6.3.2.10</ecNumber>
    </recommendedName>
    <alternativeName>
        <fullName evidence="10">D-alanyl-D-alanine-adding enzyme</fullName>
    </alternativeName>
</protein>
<dbReference type="RefSeq" id="WP_012637345.1">
    <property type="nucleotide sequence ID" value="NC_011901.1"/>
</dbReference>
<dbReference type="GO" id="GO:0051301">
    <property type="term" value="P:cell division"/>
    <property type="evidence" value="ECO:0007669"/>
    <property type="project" value="UniProtKB-KW"/>
</dbReference>
<dbReference type="InterPro" id="IPR005863">
    <property type="entry name" value="UDP-N-AcMur_synth"/>
</dbReference>
<dbReference type="HAMAP" id="MF_02019">
    <property type="entry name" value="MurF"/>
    <property type="match status" value="1"/>
</dbReference>
<dbReference type="Gene3D" id="3.40.1190.10">
    <property type="entry name" value="Mur-like, catalytic domain"/>
    <property type="match status" value="1"/>
</dbReference>
<evidence type="ECO:0000256" key="8">
    <source>
        <dbReference type="ARBA" id="ARBA00023306"/>
    </source>
</evidence>
<dbReference type="GO" id="GO:0008360">
    <property type="term" value="P:regulation of cell shape"/>
    <property type="evidence" value="ECO:0007669"/>
    <property type="project" value="UniProtKB-KW"/>
</dbReference>
<sequence>MMIWSLAEIASKVGGELHGGDTVAEGVSTDTRSLQHGQLFVALTGPTYDGHAFVSDDLPAAGVMVSRLLPTRLPQVLVDDTRLALGRLARAWRESLPVTVLALTGSNGKTTVKEMLSAIAREHAPTLATRGNLNNDIGVPLTLLEMARNHRYAVVEMGANHHGEIAYLTSLARPDVALITNAGPAHLEGFGSIEGVSRAKGEIYSGLGPDGVAVINADDIYADYWYGLNPGRRVISFGLDHVAEVSGEWQAPGSLRLHMNGRVHALELAFPGRHNALNALAAAAAALGAEIPEEAILRGLARVHPVSGRLVAVPGRGGALLLDDSYNANPASTRAALEVLSGHGGERCMVLGDMGELGDEGETLHAEIGARARELGIEHFHAVGPLSAHAVRAFGEGAQHHPDQAALIEALRPMLHAGMTVLVKGSRSARMERVVQALQADTNNNHNNGGAAHAAQSV</sequence>
<dbReference type="HOGENOM" id="CLU_031507_4_0_6"/>
<evidence type="ECO:0000313" key="14">
    <source>
        <dbReference type="EMBL" id="ACL71857.1"/>
    </source>
</evidence>
<dbReference type="InterPro" id="IPR004101">
    <property type="entry name" value="Mur_ligase_C"/>
</dbReference>
<evidence type="ECO:0000256" key="6">
    <source>
        <dbReference type="ARBA" id="ARBA00022960"/>
    </source>
</evidence>
<keyword evidence="5 10" id="KW-0067">ATP-binding</keyword>
<dbReference type="InterPro" id="IPR051046">
    <property type="entry name" value="MurCDEF_CellWall_CoF430Synth"/>
</dbReference>
<keyword evidence="4 10" id="KW-0547">Nucleotide-binding</keyword>
<evidence type="ECO:0000256" key="1">
    <source>
        <dbReference type="ARBA" id="ARBA00022490"/>
    </source>
</evidence>
<organism evidence="14 15">
    <name type="scientific">Thioalkalivibrio sulfidiphilus (strain HL-EbGR7)</name>
    <dbReference type="NCBI Taxonomy" id="396588"/>
    <lineage>
        <taxon>Bacteria</taxon>
        <taxon>Pseudomonadati</taxon>
        <taxon>Pseudomonadota</taxon>
        <taxon>Gammaproteobacteria</taxon>
        <taxon>Chromatiales</taxon>
        <taxon>Ectothiorhodospiraceae</taxon>
        <taxon>Thioalkalivibrio</taxon>
    </lineage>
</organism>
<dbReference type="GO" id="GO:0071555">
    <property type="term" value="P:cell wall organization"/>
    <property type="evidence" value="ECO:0007669"/>
    <property type="project" value="UniProtKB-KW"/>
</dbReference>
<evidence type="ECO:0000259" key="12">
    <source>
        <dbReference type="Pfam" id="PF02875"/>
    </source>
</evidence>
<dbReference type="OrthoDB" id="9801978at2"/>
<proteinExistence type="inferred from homology"/>
<evidence type="ECO:0000259" key="13">
    <source>
        <dbReference type="Pfam" id="PF08245"/>
    </source>
</evidence>
<evidence type="ECO:0000313" key="15">
    <source>
        <dbReference type="Proteomes" id="UP000002383"/>
    </source>
</evidence>
<dbReference type="Gene3D" id="3.90.190.20">
    <property type="entry name" value="Mur ligase, C-terminal domain"/>
    <property type="match status" value="1"/>
</dbReference>
<keyword evidence="15" id="KW-1185">Reference proteome</keyword>
<dbReference type="InterPro" id="IPR035911">
    <property type="entry name" value="MurE/MurF_N"/>
</dbReference>
<comment type="pathway">
    <text evidence="10 11">Cell wall biogenesis; peptidoglycan biosynthesis.</text>
</comment>
<keyword evidence="9 10" id="KW-0961">Cell wall biogenesis/degradation</keyword>
<gene>
    <name evidence="10" type="primary">murF</name>
    <name evidence="14" type="ordered locus">Tgr7_0765</name>
</gene>
<keyword evidence="1 10" id="KW-0963">Cytoplasm</keyword>
<dbReference type="SUPFAM" id="SSF53244">
    <property type="entry name" value="MurD-like peptide ligases, peptide-binding domain"/>
    <property type="match status" value="1"/>
</dbReference>
<dbReference type="STRING" id="396588.Tgr7_0765"/>
<dbReference type="PANTHER" id="PTHR43024">
    <property type="entry name" value="UDP-N-ACETYLMURAMOYL-TRIPEPTIDE--D-ALANYL-D-ALANINE LIGASE"/>
    <property type="match status" value="1"/>
</dbReference>
<dbReference type="EC" id="6.3.2.10" evidence="10 11"/>
<dbReference type="GO" id="GO:0047480">
    <property type="term" value="F:UDP-N-acetylmuramoyl-tripeptide-D-alanyl-D-alanine ligase activity"/>
    <property type="evidence" value="ECO:0007669"/>
    <property type="project" value="UniProtKB-UniRule"/>
</dbReference>
<dbReference type="InterPro" id="IPR036565">
    <property type="entry name" value="Mur-like_cat_sf"/>
</dbReference>
<dbReference type="Pfam" id="PF02875">
    <property type="entry name" value="Mur_ligase_C"/>
    <property type="match status" value="1"/>
</dbReference>
<dbReference type="EMBL" id="CP001339">
    <property type="protein sequence ID" value="ACL71857.1"/>
    <property type="molecule type" value="Genomic_DNA"/>
</dbReference>
<feature type="domain" description="Mur ligase C-terminal" evidence="12">
    <location>
        <begin position="308"/>
        <end position="427"/>
    </location>
</feature>
<dbReference type="GO" id="GO:0008766">
    <property type="term" value="F:UDP-N-acetylmuramoylalanyl-D-glutamyl-2,6-diaminopimelate-D-alanyl-D-alanine ligase activity"/>
    <property type="evidence" value="ECO:0007669"/>
    <property type="project" value="RHEA"/>
</dbReference>
<dbReference type="GO" id="GO:0005737">
    <property type="term" value="C:cytoplasm"/>
    <property type="evidence" value="ECO:0007669"/>
    <property type="project" value="UniProtKB-SubCell"/>
</dbReference>
<dbReference type="GO" id="GO:0005524">
    <property type="term" value="F:ATP binding"/>
    <property type="evidence" value="ECO:0007669"/>
    <property type="project" value="UniProtKB-UniRule"/>
</dbReference>
<comment type="subcellular location">
    <subcellularLocation>
        <location evidence="10 11">Cytoplasm</location>
    </subcellularLocation>
</comment>
<comment type="function">
    <text evidence="10 11">Involved in cell wall formation. Catalyzes the final step in the synthesis of UDP-N-acetylmuramoyl-pentapeptide, the precursor of murein.</text>
</comment>
<accession>B8GMM5</accession>
<evidence type="ECO:0000256" key="11">
    <source>
        <dbReference type="RuleBase" id="RU004136"/>
    </source>
</evidence>
<dbReference type="InterPro" id="IPR036615">
    <property type="entry name" value="Mur_ligase_C_dom_sf"/>
</dbReference>
<dbReference type="Pfam" id="PF08245">
    <property type="entry name" value="Mur_ligase_M"/>
    <property type="match status" value="1"/>
</dbReference>
<dbReference type="NCBIfam" id="TIGR01143">
    <property type="entry name" value="murF"/>
    <property type="match status" value="1"/>
</dbReference>
<keyword evidence="8 10" id="KW-0131">Cell cycle</keyword>
<keyword evidence="6 10" id="KW-0133">Cell shape</keyword>
<evidence type="ECO:0000256" key="3">
    <source>
        <dbReference type="ARBA" id="ARBA00022618"/>
    </source>
</evidence>
<dbReference type="Proteomes" id="UP000002383">
    <property type="component" value="Chromosome"/>
</dbReference>
<comment type="similarity">
    <text evidence="10">Belongs to the MurCDEF family. MurF subfamily.</text>
</comment>
<dbReference type="GO" id="GO:0009252">
    <property type="term" value="P:peptidoglycan biosynthetic process"/>
    <property type="evidence" value="ECO:0007669"/>
    <property type="project" value="UniProtKB-UniRule"/>
</dbReference>
<keyword evidence="3 10" id="KW-0132">Cell division</keyword>
<evidence type="ECO:0000256" key="10">
    <source>
        <dbReference type="HAMAP-Rule" id="MF_02019"/>
    </source>
</evidence>
<dbReference type="KEGG" id="tgr:Tgr7_0765"/>
<name>B8GMM5_THISH</name>
<reference evidence="14 15" key="1">
    <citation type="journal article" date="2011" name="Stand. Genomic Sci.">
        <title>Complete genome sequence of 'Thioalkalivibrio sulfidophilus' HL-EbGr7.</title>
        <authorList>
            <person name="Muyzer G."/>
            <person name="Sorokin D.Y."/>
            <person name="Mavromatis K."/>
            <person name="Lapidus A."/>
            <person name="Clum A."/>
            <person name="Ivanova N."/>
            <person name="Pati A."/>
            <person name="d'Haeseleer P."/>
            <person name="Woyke T."/>
            <person name="Kyrpides N.C."/>
        </authorList>
    </citation>
    <scope>NUCLEOTIDE SEQUENCE [LARGE SCALE GENOMIC DNA]</scope>
    <source>
        <strain evidence="14 15">HL-EbGR7</strain>
    </source>
</reference>
<dbReference type="Gene3D" id="3.40.1390.10">
    <property type="entry name" value="MurE/MurF, N-terminal domain"/>
    <property type="match status" value="1"/>
</dbReference>
<feature type="binding site" evidence="10">
    <location>
        <begin position="105"/>
        <end position="111"/>
    </location>
    <ligand>
        <name>ATP</name>
        <dbReference type="ChEBI" id="CHEBI:30616"/>
    </ligand>
</feature>
<dbReference type="eggNOG" id="COG0770">
    <property type="taxonomic scope" value="Bacteria"/>
</dbReference>